<sequence length="550" mass="58505">MRMHRRTVGIFSAMVLAMTLLLFRLGAIIQGDGLSQAALRQSSYLLEVGSTRGMIYDRNFQPLVGETVEAVAAVLPGEESAALAGKLSGEEREAFTQKLAQRLPFLTRLPGELRSFPAGVTPMERILRYRKSGQLAPHVIGYLDGENGAAGIEKAYDSLLKQFGGSLCLRYQINAAGSPIGGELPQEVQEGYGRPGGVVLTLDKEIQSIAQSAAKRWIDKGAVVVMDVRSGDLLAVVSLPDFDPNNLSKSMTQKDSPFFNRAFHGEYNVGSTFKLVTASTALEQGISRFRTFDCTGAVEVEDVTFHCHKLSGHGVLDMQGAMEWSCNPYFITLGQMAGGENILKKAQAIGFGSPSQLAPGIATASGSLPALEAMESPAEVANLSFGQGKLTATPVQIAQLVSTVANGGKSVHPRLVYGTTEDGLSIQNQEEGYAQNQVISPAAAKRVAQFMVDTVEYGSGQKAKPKAGGAGGKTASAQTGIYEDGVEIVHAWFAGFYPAEEPRYTIVVLAEGMESGGDYAAPVFQEIADGIADYKGMDFPQPPASEEGES</sequence>
<dbReference type="Gene3D" id="3.90.1310.10">
    <property type="entry name" value="Penicillin-binding protein 2a (Domain 2)"/>
    <property type="match status" value="1"/>
</dbReference>
<dbReference type="EMBL" id="CACRSL010000003">
    <property type="protein sequence ID" value="VYS94471.1"/>
    <property type="molecule type" value="Genomic_DNA"/>
</dbReference>
<keyword evidence="4" id="KW-0732">Signal</keyword>
<dbReference type="AlphaFoldDB" id="A0A6N2SQK8"/>
<keyword evidence="5" id="KW-0378">Hydrolase</keyword>
<dbReference type="PANTHER" id="PTHR30627">
    <property type="entry name" value="PEPTIDOGLYCAN D,D-TRANSPEPTIDASE"/>
    <property type="match status" value="1"/>
</dbReference>
<keyword evidence="6" id="KW-0046">Antibiotic resistance</keyword>
<dbReference type="SUPFAM" id="SSF56601">
    <property type="entry name" value="beta-lactamase/transpeptidase-like"/>
    <property type="match status" value="1"/>
</dbReference>
<organism evidence="8">
    <name type="scientific">uncultured Anaerotruncus sp</name>
    <dbReference type="NCBI Taxonomy" id="905011"/>
    <lineage>
        <taxon>Bacteria</taxon>
        <taxon>Bacillati</taxon>
        <taxon>Bacillota</taxon>
        <taxon>Clostridia</taxon>
        <taxon>Eubacteriales</taxon>
        <taxon>Oscillospiraceae</taxon>
        <taxon>Anaerotruncus</taxon>
        <taxon>environmental samples</taxon>
    </lineage>
</organism>
<evidence type="ECO:0000256" key="5">
    <source>
        <dbReference type="ARBA" id="ARBA00022801"/>
    </source>
</evidence>
<dbReference type="Pfam" id="PF00905">
    <property type="entry name" value="Transpeptidase"/>
    <property type="match status" value="1"/>
</dbReference>
<dbReference type="GO" id="GO:0005886">
    <property type="term" value="C:plasma membrane"/>
    <property type="evidence" value="ECO:0007669"/>
    <property type="project" value="TreeGrafter"/>
</dbReference>
<accession>A0A6N2SQK8</accession>
<evidence type="ECO:0000256" key="3">
    <source>
        <dbReference type="ARBA" id="ARBA00012865"/>
    </source>
</evidence>
<evidence type="ECO:0000256" key="2">
    <source>
        <dbReference type="ARBA" id="ARBA00007898"/>
    </source>
</evidence>
<dbReference type="GO" id="GO:0071555">
    <property type="term" value="P:cell wall organization"/>
    <property type="evidence" value="ECO:0007669"/>
    <property type="project" value="TreeGrafter"/>
</dbReference>
<evidence type="ECO:0000256" key="4">
    <source>
        <dbReference type="ARBA" id="ARBA00022729"/>
    </source>
</evidence>
<dbReference type="SUPFAM" id="SSF56519">
    <property type="entry name" value="Penicillin binding protein dimerisation domain"/>
    <property type="match status" value="1"/>
</dbReference>
<evidence type="ECO:0000256" key="6">
    <source>
        <dbReference type="ARBA" id="ARBA00023251"/>
    </source>
</evidence>
<dbReference type="PANTHER" id="PTHR30627:SF6">
    <property type="entry name" value="BETA-LACTAMASE YBXI-RELATED"/>
    <property type="match status" value="1"/>
</dbReference>
<dbReference type="EC" id="3.5.2.6" evidence="3"/>
<dbReference type="InterPro" id="IPR036138">
    <property type="entry name" value="PBP_dimer_sf"/>
</dbReference>
<comment type="catalytic activity">
    <reaction evidence="1">
        <text>a beta-lactam + H2O = a substituted beta-amino acid</text>
        <dbReference type="Rhea" id="RHEA:20401"/>
        <dbReference type="ChEBI" id="CHEBI:15377"/>
        <dbReference type="ChEBI" id="CHEBI:35627"/>
        <dbReference type="ChEBI" id="CHEBI:140347"/>
        <dbReference type="EC" id="3.5.2.6"/>
    </reaction>
</comment>
<dbReference type="InterPro" id="IPR012338">
    <property type="entry name" value="Beta-lactam/transpept-like"/>
</dbReference>
<evidence type="ECO:0000259" key="7">
    <source>
        <dbReference type="Pfam" id="PF00905"/>
    </source>
</evidence>
<dbReference type="GO" id="GO:0008658">
    <property type="term" value="F:penicillin binding"/>
    <property type="evidence" value="ECO:0007669"/>
    <property type="project" value="InterPro"/>
</dbReference>
<comment type="similarity">
    <text evidence="2">Belongs to the class-D beta-lactamase family.</text>
</comment>
<reference evidence="8" key="1">
    <citation type="submission" date="2019-11" db="EMBL/GenBank/DDBJ databases">
        <authorList>
            <person name="Feng L."/>
        </authorList>
    </citation>
    <scope>NUCLEOTIDE SEQUENCE</scope>
    <source>
        <strain evidence="8">AundefinedLFYP135</strain>
    </source>
</reference>
<gene>
    <name evidence="8" type="primary">spoVD_1</name>
    <name evidence="8" type="ORF">AULFYP135_01018</name>
</gene>
<dbReference type="InterPro" id="IPR050515">
    <property type="entry name" value="Beta-lactam/transpept"/>
</dbReference>
<feature type="domain" description="Penicillin-binding protein transpeptidase" evidence="7">
    <location>
        <begin position="221"/>
        <end position="528"/>
    </location>
</feature>
<dbReference type="GO" id="GO:0046677">
    <property type="term" value="P:response to antibiotic"/>
    <property type="evidence" value="ECO:0007669"/>
    <property type="project" value="UniProtKB-KW"/>
</dbReference>
<dbReference type="GO" id="GO:0008800">
    <property type="term" value="F:beta-lactamase activity"/>
    <property type="evidence" value="ECO:0007669"/>
    <property type="project" value="UniProtKB-EC"/>
</dbReference>
<evidence type="ECO:0000256" key="1">
    <source>
        <dbReference type="ARBA" id="ARBA00001526"/>
    </source>
</evidence>
<dbReference type="Gene3D" id="3.40.710.10">
    <property type="entry name" value="DD-peptidase/beta-lactamase superfamily"/>
    <property type="match status" value="1"/>
</dbReference>
<dbReference type="InterPro" id="IPR001460">
    <property type="entry name" value="PCN-bd_Tpept"/>
</dbReference>
<name>A0A6N2SQK8_9FIRM</name>
<protein>
    <recommendedName>
        <fullName evidence="3">beta-lactamase</fullName>
        <ecNumber evidence="3">3.5.2.6</ecNumber>
    </recommendedName>
</protein>
<proteinExistence type="inferred from homology"/>
<evidence type="ECO:0000313" key="8">
    <source>
        <dbReference type="EMBL" id="VYS94471.1"/>
    </source>
</evidence>